<dbReference type="Pfam" id="PF13102">
    <property type="entry name" value="Phage_int_SAM_5"/>
    <property type="match status" value="1"/>
</dbReference>
<dbReference type="AlphaFoldDB" id="A0A9D9H3L3"/>
<organism evidence="4 5">
    <name type="scientific">Candidatus Pullibacteroides excrementavium</name>
    <dbReference type="NCBI Taxonomy" id="2840905"/>
    <lineage>
        <taxon>Bacteria</taxon>
        <taxon>Pseudomonadati</taxon>
        <taxon>Bacteroidota</taxon>
        <taxon>Bacteroidia</taxon>
        <taxon>Bacteroidales</taxon>
        <taxon>Candidatus Pullibacteroides</taxon>
    </lineage>
</organism>
<dbReference type="Gene3D" id="1.10.150.130">
    <property type="match status" value="1"/>
</dbReference>
<keyword evidence="1" id="KW-0238">DNA-binding</keyword>
<name>A0A9D9H3L3_9BACT</name>
<evidence type="ECO:0000256" key="2">
    <source>
        <dbReference type="ARBA" id="ARBA00023172"/>
    </source>
</evidence>
<dbReference type="Proteomes" id="UP000823612">
    <property type="component" value="Unassembled WGS sequence"/>
</dbReference>
<keyword evidence="2" id="KW-0233">DNA recombination</keyword>
<dbReference type="GO" id="GO:0015074">
    <property type="term" value="P:DNA integration"/>
    <property type="evidence" value="ECO:0007669"/>
    <property type="project" value="InterPro"/>
</dbReference>
<dbReference type="InterPro" id="IPR025269">
    <property type="entry name" value="SAM-like_dom"/>
</dbReference>
<dbReference type="GO" id="GO:0006310">
    <property type="term" value="P:DNA recombination"/>
    <property type="evidence" value="ECO:0007669"/>
    <property type="project" value="UniProtKB-KW"/>
</dbReference>
<evidence type="ECO:0000313" key="4">
    <source>
        <dbReference type="EMBL" id="MBO8433493.1"/>
    </source>
</evidence>
<dbReference type="InterPro" id="IPR013762">
    <property type="entry name" value="Integrase-like_cat_sf"/>
</dbReference>
<dbReference type="InterPro" id="IPR010998">
    <property type="entry name" value="Integrase_recombinase_N"/>
</dbReference>
<gene>
    <name evidence="4" type="ORF">IAB08_09430</name>
</gene>
<accession>A0A9D9H3L3</accession>
<dbReference type="Gene3D" id="1.10.443.10">
    <property type="entry name" value="Intergrase catalytic core"/>
    <property type="match status" value="1"/>
</dbReference>
<sequence length="407" mass="47757">MPVFKIVLANPKHRNADGTYTVSIRMTHQRQSVFFPSGIRVVPKQIRKGELKDPYVLTKIGERILRLNREVLDLEKSPDCYTAKELKEYLLKRESLYTRVPLSGIDLFAFWENECLSKIKNPQTRSLYVTSLRKLRLFVKDKELKTKMINLNFLEDYERFLQKEGVGRRGVNLYMTHLKHVFNLAKEFYNDEDQGFIPIPNNPFSKYRIPHQPPPKRNGSLTLLQIRDLLQVQPQTKQAQMAKDCFFLSLFLAGINSADLYNAEKLTRDYQLEYNRTKTRNRRADQAVQKLHVPESVRPLFDKYRDPYQRRVFKFYRKYLNLKGFNHAINQGLKKLGKECGIPGLYYYQARHTFASLAHNDLKFSIEDVAKCLTHAPVMRVTIAYVKEDFSIVDEVNQAVVDYVLAF</sequence>
<dbReference type="SUPFAM" id="SSF56349">
    <property type="entry name" value="DNA breaking-rejoining enzymes"/>
    <property type="match status" value="1"/>
</dbReference>
<reference evidence="4" key="1">
    <citation type="submission" date="2020-10" db="EMBL/GenBank/DDBJ databases">
        <authorList>
            <person name="Gilroy R."/>
        </authorList>
    </citation>
    <scope>NUCLEOTIDE SEQUENCE</scope>
    <source>
        <strain evidence="4">2889</strain>
    </source>
</reference>
<feature type="domain" description="Phage integrase SAM-like" evidence="3">
    <location>
        <begin position="107"/>
        <end position="187"/>
    </location>
</feature>
<reference evidence="4" key="2">
    <citation type="journal article" date="2021" name="PeerJ">
        <title>Extensive microbial diversity within the chicken gut microbiome revealed by metagenomics and culture.</title>
        <authorList>
            <person name="Gilroy R."/>
            <person name="Ravi A."/>
            <person name="Getino M."/>
            <person name="Pursley I."/>
            <person name="Horton D.L."/>
            <person name="Alikhan N.F."/>
            <person name="Baker D."/>
            <person name="Gharbi K."/>
            <person name="Hall N."/>
            <person name="Watson M."/>
            <person name="Adriaenssens E.M."/>
            <person name="Foster-Nyarko E."/>
            <person name="Jarju S."/>
            <person name="Secka A."/>
            <person name="Antonio M."/>
            <person name="Oren A."/>
            <person name="Chaudhuri R.R."/>
            <person name="La Ragione R."/>
            <person name="Hildebrand F."/>
            <person name="Pallen M.J."/>
        </authorList>
    </citation>
    <scope>NUCLEOTIDE SEQUENCE</scope>
    <source>
        <strain evidence="4">2889</strain>
    </source>
</reference>
<dbReference type="InterPro" id="IPR011010">
    <property type="entry name" value="DNA_brk_join_enz"/>
</dbReference>
<evidence type="ECO:0000313" key="5">
    <source>
        <dbReference type="Proteomes" id="UP000823612"/>
    </source>
</evidence>
<evidence type="ECO:0000259" key="3">
    <source>
        <dbReference type="Pfam" id="PF13102"/>
    </source>
</evidence>
<comment type="caution">
    <text evidence="4">The sequence shown here is derived from an EMBL/GenBank/DDBJ whole genome shotgun (WGS) entry which is preliminary data.</text>
</comment>
<proteinExistence type="predicted"/>
<dbReference type="GO" id="GO:0003677">
    <property type="term" value="F:DNA binding"/>
    <property type="evidence" value="ECO:0007669"/>
    <property type="project" value="UniProtKB-KW"/>
</dbReference>
<protein>
    <submittedName>
        <fullName evidence="4">Site-specific integrase</fullName>
    </submittedName>
</protein>
<evidence type="ECO:0000256" key="1">
    <source>
        <dbReference type="ARBA" id="ARBA00023125"/>
    </source>
</evidence>
<dbReference type="EMBL" id="JADIMZ010000142">
    <property type="protein sequence ID" value="MBO8433493.1"/>
    <property type="molecule type" value="Genomic_DNA"/>
</dbReference>